<proteinExistence type="predicted"/>
<gene>
    <name evidence="1" type="ORF">SDC9_151000</name>
</gene>
<evidence type="ECO:0000313" key="1">
    <source>
        <dbReference type="EMBL" id="MPN03766.1"/>
    </source>
</evidence>
<name>A0A645EQP8_9ZZZZ</name>
<sequence length="87" mass="9809">MPFNVAGNLDEPSSETLLQLIDIKDKEACQSIGYAFRDGDIGPDIDRILPPGSHFRAAIEMKSIRLLSKNHWDSLRSFPAWRKRGVV</sequence>
<protein>
    <submittedName>
        <fullName evidence="1">Uncharacterized protein</fullName>
    </submittedName>
</protein>
<accession>A0A645EQP8</accession>
<dbReference type="EMBL" id="VSSQ01049686">
    <property type="protein sequence ID" value="MPN03766.1"/>
    <property type="molecule type" value="Genomic_DNA"/>
</dbReference>
<organism evidence="1">
    <name type="scientific">bioreactor metagenome</name>
    <dbReference type="NCBI Taxonomy" id="1076179"/>
    <lineage>
        <taxon>unclassified sequences</taxon>
        <taxon>metagenomes</taxon>
        <taxon>ecological metagenomes</taxon>
    </lineage>
</organism>
<dbReference type="AlphaFoldDB" id="A0A645EQP8"/>
<comment type="caution">
    <text evidence="1">The sequence shown here is derived from an EMBL/GenBank/DDBJ whole genome shotgun (WGS) entry which is preliminary data.</text>
</comment>
<reference evidence="1" key="1">
    <citation type="submission" date="2019-08" db="EMBL/GenBank/DDBJ databases">
        <authorList>
            <person name="Kucharzyk K."/>
            <person name="Murdoch R.W."/>
            <person name="Higgins S."/>
            <person name="Loffler F."/>
        </authorList>
    </citation>
    <scope>NUCLEOTIDE SEQUENCE</scope>
</reference>